<dbReference type="Pfam" id="PF02104">
    <property type="entry name" value="SURF1"/>
    <property type="match status" value="1"/>
</dbReference>
<keyword evidence="5 6" id="KW-0472">Membrane</keyword>
<keyword evidence="4 6" id="KW-1133">Transmembrane helix</keyword>
<evidence type="ECO:0000256" key="5">
    <source>
        <dbReference type="ARBA" id="ARBA00023136"/>
    </source>
</evidence>
<dbReference type="Proteomes" id="UP000800981">
    <property type="component" value="Unassembled WGS sequence"/>
</dbReference>
<feature type="transmembrane region" description="Helical" evidence="6">
    <location>
        <begin position="12"/>
        <end position="32"/>
    </location>
</feature>
<dbReference type="PANTHER" id="PTHR23427:SF2">
    <property type="entry name" value="SURFEIT LOCUS PROTEIN 1"/>
    <property type="match status" value="1"/>
</dbReference>
<organism evidence="7 8">
    <name type="scientific">Motilibacter deserti</name>
    <dbReference type="NCBI Taxonomy" id="2714956"/>
    <lineage>
        <taxon>Bacteria</taxon>
        <taxon>Bacillati</taxon>
        <taxon>Actinomycetota</taxon>
        <taxon>Actinomycetes</taxon>
        <taxon>Motilibacterales</taxon>
        <taxon>Motilibacteraceae</taxon>
        <taxon>Motilibacter</taxon>
    </lineage>
</organism>
<evidence type="ECO:0000256" key="3">
    <source>
        <dbReference type="ARBA" id="ARBA00022692"/>
    </source>
</evidence>
<gene>
    <name evidence="7" type="ORF">G9H71_09910</name>
</gene>
<accession>A0ABX0GU68</accession>
<dbReference type="PROSITE" id="PS50895">
    <property type="entry name" value="SURF1"/>
    <property type="match status" value="1"/>
</dbReference>
<protein>
    <recommendedName>
        <fullName evidence="6">SURF1-like protein</fullName>
    </recommendedName>
</protein>
<evidence type="ECO:0000256" key="6">
    <source>
        <dbReference type="RuleBase" id="RU363076"/>
    </source>
</evidence>
<dbReference type="CDD" id="cd06662">
    <property type="entry name" value="SURF1"/>
    <property type="match status" value="1"/>
</dbReference>
<keyword evidence="8" id="KW-1185">Reference proteome</keyword>
<proteinExistence type="inferred from homology"/>
<dbReference type="PANTHER" id="PTHR23427">
    <property type="entry name" value="SURFEIT LOCUS PROTEIN"/>
    <property type="match status" value="1"/>
</dbReference>
<dbReference type="InterPro" id="IPR002994">
    <property type="entry name" value="Surf1/Shy1"/>
</dbReference>
<dbReference type="InterPro" id="IPR045214">
    <property type="entry name" value="Surf1/Surf4"/>
</dbReference>
<reference evidence="7 8" key="1">
    <citation type="submission" date="2020-03" db="EMBL/GenBank/DDBJ databases">
        <title>Two novel Motilibacter sp.</title>
        <authorList>
            <person name="Liu S."/>
        </authorList>
    </citation>
    <scope>NUCLEOTIDE SEQUENCE [LARGE SCALE GENOMIC DNA]</scope>
    <source>
        <strain evidence="7 8">E257</strain>
    </source>
</reference>
<name>A0ABX0GU68_9ACTN</name>
<dbReference type="RefSeq" id="WP_166281286.1">
    <property type="nucleotide sequence ID" value="NZ_JAANNP010000004.1"/>
</dbReference>
<comment type="caution">
    <text evidence="7">The sequence shown here is derived from an EMBL/GenBank/DDBJ whole genome shotgun (WGS) entry which is preliminary data.</text>
</comment>
<evidence type="ECO:0000256" key="2">
    <source>
        <dbReference type="ARBA" id="ARBA00007165"/>
    </source>
</evidence>
<comment type="subcellular location">
    <subcellularLocation>
        <location evidence="6">Cell membrane</location>
        <topology evidence="6">Multi-pass membrane protein</topology>
    </subcellularLocation>
    <subcellularLocation>
        <location evidence="1">Membrane</location>
    </subcellularLocation>
</comment>
<keyword evidence="6" id="KW-1003">Cell membrane</keyword>
<evidence type="ECO:0000313" key="8">
    <source>
        <dbReference type="Proteomes" id="UP000800981"/>
    </source>
</evidence>
<evidence type="ECO:0000313" key="7">
    <source>
        <dbReference type="EMBL" id="NHC14095.1"/>
    </source>
</evidence>
<comment type="similarity">
    <text evidence="2 6">Belongs to the SURF1 family.</text>
</comment>
<evidence type="ECO:0000256" key="1">
    <source>
        <dbReference type="ARBA" id="ARBA00004370"/>
    </source>
</evidence>
<sequence>MLRTLRQPRWIGLSVVVVILCLVFARLGLWQWHRAEGKWASNDAIAAAARAEPVPAGDLLAVDAEPAKRVQWRQVTLTGTYLPDKTVLVRNRSQDGERGFHVLVPLRPATGPVLLVDRGFVPAGASATTAPDVPAPPSGTVTLVGQIRASEPSNERQSRLEQVGGFPTVTRIAPTRLVPQLSVGQAYAGYVQRSAETPAPAQAPQALDLPEADVGINLAYAFQWFVFIGVALVGWFVLLRRDARESAEADGDGAAPAPRPAVVP</sequence>
<evidence type="ECO:0000256" key="4">
    <source>
        <dbReference type="ARBA" id="ARBA00022989"/>
    </source>
</evidence>
<dbReference type="EMBL" id="JAANNP010000004">
    <property type="protein sequence ID" value="NHC14095.1"/>
    <property type="molecule type" value="Genomic_DNA"/>
</dbReference>
<feature type="transmembrane region" description="Helical" evidence="6">
    <location>
        <begin position="218"/>
        <end position="238"/>
    </location>
</feature>
<keyword evidence="3 6" id="KW-0812">Transmembrane</keyword>